<evidence type="ECO:0000256" key="1">
    <source>
        <dbReference type="ARBA" id="ARBA00022490"/>
    </source>
</evidence>
<keyword evidence="1" id="KW-0963">Cytoplasm</keyword>
<dbReference type="PROSITE" id="PS50122">
    <property type="entry name" value="CHEB"/>
    <property type="match status" value="1"/>
</dbReference>
<dbReference type="InterPro" id="IPR008248">
    <property type="entry name" value="CheB-like"/>
</dbReference>
<organism evidence="10 11">
    <name type="scientific">Candidatus Zymogenus saltonus</name>
    <dbReference type="NCBI Taxonomy" id="2844893"/>
    <lineage>
        <taxon>Bacteria</taxon>
        <taxon>Deltaproteobacteria</taxon>
        <taxon>Candidatus Zymogenia</taxon>
        <taxon>Candidatus Zymogeniales</taxon>
        <taxon>Candidatus Zymogenaceae</taxon>
        <taxon>Candidatus Zymogenus</taxon>
    </lineage>
</organism>
<dbReference type="Proteomes" id="UP000809273">
    <property type="component" value="Unassembled WGS sequence"/>
</dbReference>
<dbReference type="Gene3D" id="3.40.50.2300">
    <property type="match status" value="1"/>
</dbReference>
<dbReference type="InterPro" id="IPR000673">
    <property type="entry name" value="Sig_transdc_resp-reg_Me-estase"/>
</dbReference>
<dbReference type="GO" id="GO:0006935">
    <property type="term" value="P:chemotaxis"/>
    <property type="evidence" value="ECO:0007669"/>
    <property type="project" value="UniProtKB-KW"/>
</dbReference>
<evidence type="ECO:0000256" key="2">
    <source>
        <dbReference type="ARBA" id="ARBA00022500"/>
    </source>
</evidence>
<feature type="domain" description="Response regulatory" evidence="8">
    <location>
        <begin position="7"/>
        <end position="123"/>
    </location>
</feature>
<evidence type="ECO:0000256" key="3">
    <source>
        <dbReference type="ARBA" id="ARBA00022801"/>
    </source>
</evidence>
<dbReference type="AlphaFoldDB" id="A0A9D8PJZ9"/>
<protein>
    <recommendedName>
        <fullName evidence="4">protein-glutamate methylesterase</fullName>
        <ecNumber evidence="4">3.1.1.61</ecNumber>
    </recommendedName>
</protein>
<sequence>MSDKKIRVLIVDDADFMRRALTRILEADPDIEVVGYGKTGREGIDAIRELRPDVVTLDIDMPEMDGITALKHIMIKYPTPVVVVSALTHQGQITFESLRLGVVDFLPKPSGSVSRDMELQKEDLIRKIKIASAVDIEKVRRARIRAFEKKGKRGAWSKKGILVIGTSLGGPNNLIRFISKLPEDFPLPIVVTQDISPVILESFVEKFDSVSPIRIRKAEDGVWLDASTAYISSLDKAVTFERNRSGDVVLRVNSSEGNSIDKMMVSAAEVMRSGTIGFLFAGAEDDGVKGLMKINDMGGETLMENGNSYIFPESQMGALKGANAKSVQISEDTVSLIIELIGKIERGERE</sequence>
<evidence type="ECO:0000313" key="10">
    <source>
        <dbReference type="EMBL" id="MBN1572386.1"/>
    </source>
</evidence>
<evidence type="ECO:0000259" key="8">
    <source>
        <dbReference type="PROSITE" id="PS50110"/>
    </source>
</evidence>
<evidence type="ECO:0000256" key="5">
    <source>
        <dbReference type="ARBA" id="ARBA00048267"/>
    </source>
</evidence>
<accession>A0A9D8PJZ9</accession>
<comment type="caution">
    <text evidence="6">Lacks conserved residue(s) required for the propagation of feature annotation.</text>
</comment>
<proteinExistence type="predicted"/>
<dbReference type="SMART" id="SM00448">
    <property type="entry name" value="REC"/>
    <property type="match status" value="1"/>
</dbReference>
<dbReference type="GO" id="GO:0005737">
    <property type="term" value="C:cytoplasm"/>
    <property type="evidence" value="ECO:0007669"/>
    <property type="project" value="InterPro"/>
</dbReference>
<gene>
    <name evidence="10" type="ORF">JW984_04235</name>
</gene>
<feature type="domain" description="CheB-type methylesterase" evidence="9">
    <location>
        <begin position="155"/>
        <end position="344"/>
    </location>
</feature>
<dbReference type="InterPro" id="IPR035909">
    <property type="entry name" value="CheB_C"/>
</dbReference>
<evidence type="ECO:0000313" key="11">
    <source>
        <dbReference type="Proteomes" id="UP000809273"/>
    </source>
</evidence>
<comment type="catalytic activity">
    <reaction evidence="5">
        <text>[protein]-L-glutamate 5-O-methyl ester + H2O = L-glutamyl-[protein] + methanol + H(+)</text>
        <dbReference type="Rhea" id="RHEA:23236"/>
        <dbReference type="Rhea" id="RHEA-COMP:10208"/>
        <dbReference type="Rhea" id="RHEA-COMP:10311"/>
        <dbReference type="ChEBI" id="CHEBI:15377"/>
        <dbReference type="ChEBI" id="CHEBI:15378"/>
        <dbReference type="ChEBI" id="CHEBI:17790"/>
        <dbReference type="ChEBI" id="CHEBI:29973"/>
        <dbReference type="ChEBI" id="CHEBI:82795"/>
        <dbReference type="EC" id="3.1.1.61"/>
    </reaction>
</comment>
<dbReference type="PROSITE" id="PS50110">
    <property type="entry name" value="RESPONSE_REGULATORY"/>
    <property type="match status" value="1"/>
</dbReference>
<reference evidence="10" key="2">
    <citation type="submission" date="2021-01" db="EMBL/GenBank/DDBJ databases">
        <authorList>
            <person name="Hahn C.R."/>
            <person name="Youssef N.H."/>
            <person name="Elshahed M."/>
        </authorList>
    </citation>
    <scope>NUCLEOTIDE SEQUENCE</scope>
    <source>
        <strain evidence="10">Zod_Metabat.24</strain>
    </source>
</reference>
<keyword evidence="3" id="KW-0378">Hydrolase</keyword>
<dbReference type="Gene3D" id="3.40.50.180">
    <property type="entry name" value="Methylesterase CheB, C-terminal domain"/>
    <property type="match status" value="1"/>
</dbReference>
<dbReference type="PANTHER" id="PTHR42872">
    <property type="entry name" value="PROTEIN-GLUTAMATE METHYLESTERASE/PROTEIN-GLUTAMINE GLUTAMINASE"/>
    <property type="match status" value="1"/>
</dbReference>
<dbReference type="GO" id="GO:0000156">
    <property type="term" value="F:phosphorelay response regulator activity"/>
    <property type="evidence" value="ECO:0007669"/>
    <property type="project" value="InterPro"/>
</dbReference>
<dbReference type="InterPro" id="IPR011006">
    <property type="entry name" value="CheY-like_superfamily"/>
</dbReference>
<dbReference type="EC" id="3.1.1.61" evidence="4"/>
<dbReference type="Pfam" id="PF01339">
    <property type="entry name" value="CheB_methylest"/>
    <property type="match status" value="1"/>
</dbReference>
<keyword evidence="7" id="KW-0597">Phosphoprotein</keyword>
<dbReference type="PANTHER" id="PTHR42872:SF6">
    <property type="entry name" value="PROTEIN-GLUTAMATE METHYLESTERASE_PROTEIN-GLUTAMINE GLUTAMINASE"/>
    <property type="match status" value="1"/>
</dbReference>
<evidence type="ECO:0000259" key="9">
    <source>
        <dbReference type="PROSITE" id="PS50122"/>
    </source>
</evidence>
<feature type="modified residue" description="4-aspartylphosphate" evidence="7">
    <location>
        <position position="58"/>
    </location>
</feature>
<dbReference type="PIRSF" id="PIRSF000876">
    <property type="entry name" value="RR_chemtxs_CheB"/>
    <property type="match status" value="1"/>
</dbReference>
<name>A0A9D8PJZ9_9DELT</name>
<evidence type="ECO:0000256" key="6">
    <source>
        <dbReference type="PROSITE-ProRule" id="PRU00050"/>
    </source>
</evidence>
<comment type="caution">
    <text evidence="10">The sequence shown here is derived from an EMBL/GenBank/DDBJ whole genome shotgun (WGS) entry which is preliminary data.</text>
</comment>
<dbReference type="GO" id="GO:0008984">
    <property type="term" value="F:protein-glutamate methylesterase activity"/>
    <property type="evidence" value="ECO:0007669"/>
    <property type="project" value="UniProtKB-EC"/>
</dbReference>
<keyword evidence="2" id="KW-0145">Chemotaxis</keyword>
<evidence type="ECO:0000256" key="4">
    <source>
        <dbReference type="ARBA" id="ARBA00039140"/>
    </source>
</evidence>
<dbReference type="SUPFAM" id="SSF52738">
    <property type="entry name" value="Methylesterase CheB, C-terminal domain"/>
    <property type="match status" value="1"/>
</dbReference>
<dbReference type="SUPFAM" id="SSF52172">
    <property type="entry name" value="CheY-like"/>
    <property type="match status" value="1"/>
</dbReference>
<evidence type="ECO:0000256" key="7">
    <source>
        <dbReference type="PROSITE-ProRule" id="PRU00169"/>
    </source>
</evidence>
<reference evidence="10" key="1">
    <citation type="journal article" date="2021" name="Environ. Microbiol.">
        <title>Genomic characterization of three novel Desulfobacterota classes expand the metabolic and phylogenetic diversity of the phylum.</title>
        <authorList>
            <person name="Murphy C.L."/>
            <person name="Biggerstaff J."/>
            <person name="Eichhorn A."/>
            <person name="Ewing E."/>
            <person name="Shahan R."/>
            <person name="Soriano D."/>
            <person name="Stewart S."/>
            <person name="VanMol K."/>
            <person name="Walker R."/>
            <person name="Walters P."/>
            <person name="Elshahed M.S."/>
            <person name="Youssef N.H."/>
        </authorList>
    </citation>
    <scope>NUCLEOTIDE SEQUENCE</scope>
    <source>
        <strain evidence="10">Zod_Metabat.24</strain>
    </source>
</reference>
<dbReference type="Pfam" id="PF00072">
    <property type="entry name" value="Response_reg"/>
    <property type="match status" value="1"/>
</dbReference>
<dbReference type="InterPro" id="IPR001789">
    <property type="entry name" value="Sig_transdc_resp-reg_receiver"/>
</dbReference>
<dbReference type="CDD" id="cd17541">
    <property type="entry name" value="REC_CheB-like"/>
    <property type="match status" value="1"/>
</dbReference>
<dbReference type="EMBL" id="JAFGIX010000022">
    <property type="protein sequence ID" value="MBN1572386.1"/>
    <property type="molecule type" value="Genomic_DNA"/>
</dbReference>